<proteinExistence type="predicted"/>
<dbReference type="STRING" id="531814.SAMN04487944_1266"/>
<dbReference type="EMBL" id="FOGL01000026">
    <property type="protein sequence ID" value="SES23655.1"/>
    <property type="molecule type" value="Genomic_DNA"/>
</dbReference>
<gene>
    <name evidence="1" type="ORF">SAMN04487944_1266</name>
</gene>
<reference evidence="1 2" key="1">
    <citation type="submission" date="2016-10" db="EMBL/GenBank/DDBJ databases">
        <authorList>
            <person name="de Groot N.N."/>
        </authorList>
    </citation>
    <scope>NUCLEOTIDE SEQUENCE [LARGE SCALE GENOMIC DNA]</scope>
    <source>
        <strain evidence="1 2">CGMCC 1.7727</strain>
    </source>
</reference>
<dbReference type="RefSeq" id="WP_089744021.1">
    <property type="nucleotide sequence ID" value="NZ_FOGL01000026.1"/>
</dbReference>
<evidence type="ECO:0000313" key="1">
    <source>
        <dbReference type="EMBL" id="SES23655.1"/>
    </source>
</evidence>
<keyword evidence="2" id="KW-1185">Reference proteome</keyword>
<evidence type="ECO:0000313" key="2">
    <source>
        <dbReference type="Proteomes" id="UP000199687"/>
    </source>
</evidence>
<protein>
    <submittedName>
        <fullName evidence="1">Uncharacterized protein</fullName>
    </submittedName>
</protein>
<organism evidence="1 2">
    <name type="scientific">Gracilibacillus ureilyticus</name>
    <dbReference type="NCBI Taxonomy" id="531814"/>
    <lineage>
        <taxon>Bacteria</taxon>
        <taxon>Bacillati</taxon>
        <taxon>Bacillota</taxon>
        <taxon>Bacilli</taxon>
        <taxon>Bacillales</taxon>
        <taxon>Bacillaceae</taxon>
        <taxon>Gracilibacillus</taxon>
    </lineage>
</organism>
<dbReference type="Proteomes" id="UP000199687">
    <property type="component" value="Unassembled WGS sequence"/>
</dbReference>
<dbReference type="AlphaFoldDB" id="A0A1H9VPU0"/>
<name>A0A1H9VPU0_9BACI</name>
<accession>A0A1H9VPU0</accession>
<sequence>MMNKRDISKELREKMDQFNVDVPEISLKQSLSQRMVNWLSEPVKSPADFLFRQWTPLKIALFPIAAFVCSIPFAFI</sequence>
<dbReference type="OrthoDB" id="2736366at2"/>